<organism evidence="2 3">
    <name type="scientific">Trichonephila clavipes</name>
    <name type="common">Golden silk orbweaver</name>
    <name type="synonym">Nephila clavipes</name>
    <dbReference type="NCBI Taxonomy" id="2585209"/>
    <lineage>
        <taxon>Eukaryota</taxon>
        <taxon>Metazoa</taxon>
        <taxon>Ecdysozoa</taxon>
        <taxon>Arthropoda</taxon>
        <taxon>Chelicerata</taxon>
        <taxon>Arachnida</taxon>
        <taxon>Araneae</taxon>
        <taxon>Araneomorphae</taxon>
        <taxon>Entelegynae</taxon>
        <taxon>Araneoidea</taxon>
        <taxon>Nephilidae</taxon>
        <taxon>Trichonephila</taxon>
    </lineage>
</organism>
<gene>
    <name evidence="2" type="primary">NCL1_60214</name>
    <name evidence="2" type="ORF">TNCV_4087661</name>
</gene>
<comment type="caution">
    <text evidence="2">The sequence shown here is derived from an EMBL/GenBank/DDBJ whole genome shotgun (WGS) entry which is preliminary data.</text>
</comment>
<keyword evidence="3" id="KW-1185">Reference proteome</keyword>
<dbReference type="AlphaFoldDB" id="A0A8X6RJD5"/>
<proteinExistence type="predicted"/>
<dbReference type="FunFam" id="1.10.340.70:FF:000001">
    <property type="entry name" value="Retrovirus-related Pol polyprotein from transposon gypsy-like Protein"/>
    <property type="match status" value="1"/>
</dbReference>
<evidence type="ECO:0000259" key="1">
    <source>
        <dbReference type="Pfam" id="PF17921"/>
    </source>
</evidence>
<name>A0A8X6RJD5_TRICX</name>
<dbReference type="EMBL" id="BMAU01021157">
    <property type="protein sequence ID" value="GFX92661.1"/>
    <property type="molecule type" value="Genomic_DNA"/>
</dbReference>
<dbReference type="Gene3D" id="1.10.340.70">
    <property type="match status" value="1"/>
</dbReference>
<dbReference type="Pfam" id="PF17921">
    <property type="entry name" value="Integrase_H2C2"/>
    <property type="match status" value="1"/>
</dbReference>
<dbReference type="InterPro" id="IPR041588">
    <property type="entry name" value="Integrase_H2C2"/>
</dbReference>
<reference evidence="2" key="1">
    <citation type="submission" date="2020-08" db="EMBL/GenBank/DDBJ databases">
        <title>Multicomponent nature underlies the extraordinary mechanical properties of spider dragline silk.</title>
        <authorList>
            <person name="Kono N."/>
            <person name="Nakamura H."/>
            <person name="Mori M."/>
            <person name="Yoshida Y."/>
            <person name="Ohtoshi R."/>
            <person name="Malay A.D."/>
            <person name="Moran D.A.P."/>
            <person name="Tomita M."/>
            <person name="Numata K."/>
            <person name="Arakawa K."/>
        </authorList>
    </citation>
    <scope>NUCLEOTIDE SEQUENCE</scope>
</reference>
<protein>
    <recommendedName>
        <fullName evidence="1">Integrase zinc-binding domain-containing protein</fullName>
    </recommendedName>
</protein>
<dbReference type="Proteomes" id="UP000887159">
    <property type="component" value="Unassembled WGS sequence"/>
</dbReference>
<dbReference type="PANTHER" id="PTHR45823">
    <property type="entry name" value="T-SNARE COILED-COIL HOMOLOGY DOMAIN-CONTAINING PROTEIN"/>
    <property type="match status" value="1"/>
</dbReference>
<evidence type="ECO:0000313" key="3">
    <source>
        <dbReference type="Proteomes" id="UP000887159"/>
    </source>
</evidence>
<sequence length="470" mass="53991">MDEQLKSLLEGINALKSGQEETKERMEKDLEKKLLVSGNKNESKILPSSPEHVSTSPVPVTASTVTVKLSTYDGKMNWELAAPLRGEADEILQTLPDAERLNLNSLYNALDFRFGQKYSKEYVRLQMKTRLQKTGESLQEYASEVERLDNLAFSDHPATVREAISLQYFVDGLKDGEIQKAVRMADVQDLKSVLLYALKVEGAREASCRDSHSVRGARVTTDAPCESPWRKEIGKLRKEIQDLMAQRQNLRRRRITCWGALEQGSDENGDVHSNRSCLERSKNLSNSLNVEKKFGVIDPLFHQITTPSTSALDPWRDESVRKDQLADPEIKPIIEFKESSDEKPSWQDIAPFHPTKKCYWALWNYLRLRNAVLYRKWESDDGKTSRWQLIRPQIRISAVLKELHGSPTGGHFGVMKTLQKVRELFYWNYVQSNVETCYRICDPCVARKGPRKRTKGRHCSCLMWERLSNE</sequence>
<accession>A0A8X6RJD5</accession>
<evidence type="ECO:0000313" key="2">
    <source>
        <dbReference type="EMBL" id="GFX92661.1"/>
    </source>
</evidence>
<feature type="domain" description="Integrase zinc-binding" evidence="1">
    <location>
        <begin position="393"/>
        <end position="448"/>
    </location>
</feature>
<dbReference type="PANTHER" id="PTHR45823:SF1">
    <property type="entry name" value="T-SNARE COILED-COIL HOMOLOGY DOMAIN-CONTAINING PROTEIN"/>
    <property type="match status" value="1"/>
</dbReference>